<gene>
    <name evidence="4" type="ORF">F8O05_01855</name>
</gene>
<feature type="domain" description="Predicted membrane protein YciQ-like C-terminal" evidence="3">
    <location>
        <begin position="339"/>
        <end position="614"/>
    </location>
</feature>
<evidence type="ECO:0000313" key="4">
    <source>
        <dbReference type="EMBL" id="KAB1645024.1"/>
    </source>
</evidence>
<keyword evidence="1" id="KW-1133">Transmembrane helix</keyword>
<keyword evidence="1" id="KW-0812">Transmembrane</keyword>
<dbReference type="AlphaFoldDB" id="A0A7J5BFL7"/>
<accession>A0A7J5BFL7</accession>
<keyword evidence="5" id="KW-1185">Reference proteome</keyword>
<evidence type="ECO:0000259" key="2">
    <source>
        <dbReference type="Pfam" id="PF09972"/>
    </source>
</evidence>
<evidence type="ECO:0000313" key="5">
    <source>
        <dbReference type="Proteomes" id="UP000433493"/>
    </source>
</evidence>
<name>A0A7J5BFL7_9MICO</name>
<dbReference type="InterPro" id="IPR018702">
    <property type="entry name" value="DUF2207"/>
</dbReference>
<dbReference type="Pfam" id="PF20990">
    <property type="entry name" value="DUF2207_C"/>
    <property type="match status" value="1"/>
</dbReference>
<comment type="caution">
    <text evidence="4">The sequence shown here is derived from an EMBL/GenBank/DDBJ whole genome shotgun (WGS) entry which is preliminary data.</text>
</comment>
<feature type="transmembrane region" description="Helical" evidence="1">
    <location>
        <begin position="492"/>
        <end position="512"/>
    </location>
</feature>
<dbReference type="RefSeq" id="WP_158051034.1">
    <property type="nucleotide sequence ID" value="NZ_WBKB01000001.1"/>
</dbReference>
<evidence type="ECO:0000259" key="3">
    <source>
        <dbReference type="Pfam" id="PF20990"/>
    </source>
</evidence>
<organism evidence="4 5">
    <name type="scientific">Gulosibacter chungangensis</name>
    <dbReference type="NCBI Taxonomy" id="979746"/>
    <lineage>
        <taxon>Bacteria</taxon>
        <taxon>Bacillati</taxon>
        <taxon>Actinomycetota</taxon>
        <taxon>Actinomycetes</taxon>
        <taxon>Micrococcales</taxon>
        <taxon>Microbacteriaceae</taxon>
        <taxon>Gulosibacter</taxon>
    </lineage>
</organism>
<protein>
    <submittedName>
        <fullName evidence="4">DUF2207 domain-containing protein</fullName>
    </submittedName>
</protein>
<feature type="domain" description="DUF2207" evidence="2">
    <location>
        <begin position="115"/>
        <end position="285"/>
    </location>
</feature>
<sequence length="682" mass="71242">MHHQLTRRPTSIPALLFALVLGVLVLAGLFAAGPATHALAATGAAAGSAASSAASTVSPAAETIALPATETAANSAPGVKQLAAGSVDDFEFLSWDSEWQVGIETTPGGKDRSYAEVTETIVPVFPEQDQNRGIIRTVPLAIGDGRMEASDVDVRDEDGNEVEFDSDVSGGELVVEIGDDEYVHGEQTYVLTYTLHDVIADLGNPEVQEFYANLLPTTRAQPIGTFSARVTLAPELAEKTVGEASCYLGDVGATEPCEVTIDGLTYDLNPGAMPPDETVTINIGFEPGTVPQLSLLDRIGWFPLVVAFVPPVGLVVSLVFLVLQWRKSRHTRGGVVVSQYEPRADLPPQLAAQVIPSLSLQAFPASILHAAVKGALRIEESVDAPEQPVAGTTAKLRAPQLRRLSGGASLHPVERQFVDEVLFADAGYGSSADAGQGSVTDADSIGEPVPLAGNAAIGEAYTEFGKDVQNAAADAGFLAKSPVATAWKNRTIWVTIVSLVVAIAAFIILVIVNGGGLMALTAGLFFAFVAVLVISALLPTKLRTAEGAAAYDHLRGLRDYIKLSEADRIRALQSTDTAERIDGPTGEARIIEVYEQLLPYAVLFGLDRKWAKELQAHYEAADSTPFWLYGYQPVMFGAAMTHVKQSAHAAMPASSGGGASSSGFAGGGFAGGGAGGGSVGGR</sequence>
<evidence type="ECO:0000256" key="1">
    <source>
        <dbReference type="SAM" id="Phobius"/>
    </source>
</evidence>
<dbReference type="EMBL" id="WBKB01000001">
    <property type="protein sequence ID" value="KAB1645024.1"/>
    <property type="molecule type" value="Genomic_DNA"/>
</dbReference>
<dbReference type="Pfam" id="PF09972">
    <property type="entry name" value="DUF2207"/>
    <property type="match status" value="1"/>
</dbReference>
<proteinExistence type="predicted"/>
<reference evidence="4 5" key="1">
    <citation type="submission" date="2019-09" db="EMBL/GenBank/DDBJ databases">
        <title>Phylogeny of genus Pseudoclavibacter and closely related genus.</title>
        <authorList>
            <person name="Li Y."/>
        </authorList>
    </citation>
    <scope>NUCLEOTIDE SEQUENCE [LARGE SCALE GENOMIC DNA]</scope>
    <source>
        <strain evidence="4 5">KCTC 13959</strain>
    </source>
</reference>
<feature type="transmembrane region" description="Helical" evidence="1">
    <location>
        <begin position="518"/>
        <end position="538"/>
    </location>
</feature>
<keyword evidence="1" id="KW-0472">Membrane</keyword>
<dbReference type="Proteomes" id="UP000433493">
    <property type="component" value="Unassembled WGS sequence"/>
</dbReference>
<dbReference type="InterPro" id="IPR048389">
    <property type="entry name" value="YciQ-like_C"/>
</dbReference>
<dbReference type="OrthoDB" id="4973253at2"/>
<feature type="transmembrane region" description="Helical" evidence="1">
    <location>
        <begin position="301"/>
        <end position="323"/>
    </location>
</feature>